<evidence type="ECO:0000313" key="2">
    <source>
        <dbReference type="EMBL" id="KAL3424960.1"/>
    </source>
</evidence>
<feature type="region of interest" description="Disordered" evidence="1">
    <location>
        <begin position="415"/>
        <end position="459"/>
    </location>
</feature>
<feature type="compositionally biased region" description="Basic and acidic residues" evidence="1">
    <location>
        <begin position="109"/>
        <end position="121"/>
    </location>
</feature>
<feature type="compositionally biased region" description="Basic and acidic residues" evidence="1">
    <location>
        <begin position="426"/>
        <end position="440"/>
    </location>
</feature>
<feature type="compositionally biased region" description="Polar residues" evidence="1">
    <location>
        <begin position="128"/>
        <end position="137"/>
    </location>
</feature>
<organism evidence="2 3">
    <name type="scientific">Phlyctema vagabunda</name>
    <dbReference type="NCBI Taxonomy" id="108571"/>
    <lineage>
        <taxon>Eukaryota</taxon>
        <taxon>Fungi</taxon>
        <taxon>Dikarya</taxon>
        <taxon>Ascomycota</taxon>
        <taxon>Pezizomycotina</taxon>
        <taxon>Leotiomycetes</taxon>
        <taxon>Helotiales</taxon>
        <taxon>Dermateaceae</taxon>
        <taxon>Phlyctema</taxon>
    </lineage>
</organism>
<comment type="caution">
    <text evidence="2">The sequence shown here is derived from an EMBL/GenBank/DDBJ whole genome shotgun (WGS) entry which is preliminary data.</text>
</comment>
<reference evidence="2 3" key="1">
    <citation type="submission" date="2024-06" db="EMBL/GenBank/DDBJ databases">
        <title>Complete genome of Phlyctema vagabunda strain 19-DSS-EL-015.</title>
        <authorList>
            <person name="Fiorenzani C."/>
        </authorList>
    </citation>
    <scope>NUCLEOTIDE SEQUENCE [LARGE SCALE GENOMIC DNA]</scope>
    <source>
        <strain evidence="2 3">19-DSS-EL-015</strain>
    </source>
</reference>
<keyword evidence="3" id="KW-1185">Reference proteome</keyword>
<sequence length="567" mass="62979">MSEKQPYPAACEDYDEDAGQEVPDTRHSASTRHHERSKPSRDKKTSSRSKKTPVDDAPPPSPRMTRPPSSSKAARKVEVVEDRSRKEKESRRKSAIEGGHKRSSSRQPSSREKEHTRRDDDPAYYGVRTQTSTQISPTKAIPIRPRPSPVATQSHGGGRPTSYSGSPYIDNPRAAPPLSHSAYSHHHRPSLSVGRSQPPPSPSHQSYAVHPPIQTDYFGSQPNNRTLAQRFDPPGSTSSAYGIRESVMRSSLPGSYPRQEDDGYGSAAEGAVMSNRRASIREPSRASLMKAEEDISRMPPPVLRPNIRQRAATEYSEARSPARTRHYAETHEYHEEALRRDPKRSSATYDLGRSTADYRLETANKGRRRQSYYGQSTSTGSSGTGYEDKFASAKAYQQDVAGEPVALTAELLKKQRRQAGSSHGTKSSDSRSRDESDYRRSATTRTTRSGSDGNNDNLTIKVNGQAHLVIGEARLELGQDGGEIHINRQSSLRNGSEKSNSEYGGPRRLDERKPRLEARPSGLSRMGSTNRSDGYGKRSSYSAAPRQHYEYYDDDDDASSYTDSNYF</sequence>
<gene>
    <name evidence="2" type="ORF">PVAG01_04241</name>
</gene>
<name>A0ABR4PNM8_9HELO</name>
<feature type="compositionally biased region" description="Basic and acidic residues" evidence="1">
    <location>
        <begin position="495"/>
        <end position="518"/>
    </location>
</feature>
<feature type="compositionally biased region" description="Basic and acidic residues" evidence="1">
    <location>
        <begin position="279"/>
        <end position="296"/>
    </location>
</feature>
<feature type="compositionally biased region" description="Basic and acidic residues" evidence="1">
    <location>
        <begin position="75"/>
        <end position="100"/>
    </location>
</feature>
<feature type="region of interest" description="Disordered" evidence="1">
    <location>
        <begin position="487"/>
        <end position="567"/>
    </location>
</feature>
<feature type="compositionally biased region" description="Polar residues" evidence="1">
    <location>
        <begin position="217"/>
        <end position="227"/>
    </location>
</feature>
<protein>
    <submittedName>
        <fullName evidence="2">Uncharacterized protein</fullName>
    </submittedName>
</protein>
<dbReference type="EMBL" id="JBFCZG010000003">
    <property type="protein sequence ID" value="KAL3424960.1"/>
    <property type="molecule type" value="Genomic_DNA"/>
</dbReference>
<feature type="compositionally biased region" description="Low complexity" evidence="1">
    <location>
        <begin position="371"/>
        <end position="385"/>
    </location>
</feature>
<feature type="compositionally biased region" description="Basic and acidic residues" evidence="1">
    <location>
        <begin position="326"/>
        <end position="344"/>
    </location>
</feature>
<evidence type="ECO:0000313" key="3">
    <source>
        <dbReference type="Proteomes" id="UP001629113"/>
    </source>
</evidence>
<feature type="region of interest" description="Disordered" evidence="1">
    <location>
        <begin position="1"/>
        <end position="385"/>
    </location>
</feature>
<proteinExistence type="predicted"/>
<feature type="compositionally biased region" description="Low complexity" evidence="1">
    <location>
        <begin position="441"/>
        <end position="451"/>
    </location>
</feature>
<accession>A0ABR4PNM8</accession>
<dbReference type="Proteomes" id="UP001629113">
    <property type="component" value="Unassembled WGS sequence"/>
</dbReference>
<evidence type="ECO:0000256" key="1">
    <source>
        <dbReference type="SAM" id="MobiDB-lite"/>
    </source>
</evidence>